<evidence type="ECO:0000313" key="5">
    <source>
        <dbReference type="Proteomes" id="UP000019116"/>
    </source>
</evidence>
<feature type="domain" description="O-acyltransferase WSD1 C-terminal" evidence="3">
    <location>
        <begin position="110"/>
        <end position="284"/>
    </location>
</feature>
<keyword evidence="5" id="KW-1185">Reference proteome</keyword>
<feature type="transmembrane region" description="Helical" evidence="2">
    <location>
        <begin position="58"/>
        <end position="80"/>
    </location>
</feature>
<dbReference type="Proteomes" id="UP000019116">
    <property type="component" value="Chromosome 2A"/>
</dbReference>
<protein>
    <recommendedName>
        <fullName evidence="3">O-acyltransferase WSD1 C-terminal domain-containing protein</fullName>
    </recommendedName>
</protein>
<reference evidence="4" key="1">
    <citation type="submission" date="2018-08" db="EMBL/GenBank/DDBJ databases">
        <authorList>
            <person name="Rossello M."/>
        </authorList>
    </citation>
    <scope>NUCLEOTIDE SEQUENCE [LARGE SCALE GENOMIC DNA]</scope>
    <source>
        <strain evidence="4">cv. Chinese Spring</strain>
    </source>
</reference>
<reference evidence="4" key="2">
    <citation type="submission" date="2018-10" db="UniProtKB">
        <authorList>
            <consortium name="EnsemblPlants"/>
        </authorList>
    </citation>
    <scope>IDENTIFICATION</scope>
</reference>
<dbReference type="Gramene" id="TraesCS2A03G0113200.2">
    <property type="protein sequence ID" value="TraesCS2A03G0113200.2.CDS"/>
    <property type="gene ID" value="TraesCS2A03G0113200"/>
</dbReference>
<name>A0A3B6AQS8_WHEAT</name>
<dbReference type="GO" id="GO:0005886">
    <property type="term" value="C:plasma membrane"/>
    <property type="evidence" value="ECO:0000318"/>
    <property type="project" value="GO_Central"/>
</dbReference>
<keyword evidence="2" id="KW-0812">Transmembrane</keyword>
<feature type="compositionally biased region" description="Acidic residues" evidence="1">
    <location>
        <begin position="31"/>
        <end position="48"/>
    </location>
</feature>
<dbReference type="Pfam" id="PF06974">
    <property type="entry name" value="WS_DGAT_C"/>
    <property type="match status" value="1"/>
</dbReference>
<dbReference type="GO" id="GO:0008374">
    <property type="term" value="F:O-acyltransferase activity"/>
    <property type="evidence" value="ECO:0000318"/>
    <property type="project" value="GO_Central"/>
</dbReference>
<evidence type="ECO:0000259" key="3">
    <source>
        <dbReference type="Pfam" id="PF06974"/>
    </source>
</evidence>
<evidence type="ECO:0000313" key="4">
    <source>
        <dbReference type="EnsemblPlants" id="TraesCS2A02G057300.2"/>
    </source>
</evidence>
<dbReference type="EnsemblPlants" id="TraesCS2A02G057300.2">
    <property type="protein sequence ID" value="TraesCS2A02G057300.2"/>
    <property type="gene ID" value="TraesCS2A02G057300"/>
</dbReference>
<dbReference type="PANTHER" id="PTHR31650">
    <property type="entry name" value="O-ACYLTRANSFERASE (WSD1-LIKE) FAMILY PROTEIN"/>
    <property type="match status" value="1"/>
</dbReference>
<accession>A0A3B6AQS8</accession>
<dbReference type="InterPro" id="IPR009721">
    <property type="entry name" value="O-acyltransferase_WSD1_C"/>
</dbReference>
<dbReference type="GO" id="GO:0019432">
    <property type="term" value="P:triglyceride biosynthetic process"/>
    <property type="evidence" value="ECO:0000318"/>
    <property type="project" value="GO_Central"/>
</dbReference>
<evidence type="ECO:0000256" key="2">
    <source>
        <dbReference type="SAM" id="Phobius"/>
    </source>
</evidence>
<proteinExistence type="predicted"/>
<keyword evidence="2" id="KW-0472">Membrane</keyword>
<dbReference type="InterPro" id="IPR045034">
    <property type="entry name" value="O-acyltransferase_WSD1-like"/>
</dbReference>
<dbReference type="PANTHER" id="PTHR31650:SF76">
    <property type="entry name" value="O-ACYLTRANSFERASE WSD1 C-TERMINAL DOMAIN-CONTAINING PROTEIN"/>
    <property type="match status" value="1"/>
</dbReference>
<dbReference type="STRING" id="4565.A0A3B6AQS8"/>
<dbReference type="OrthoDB" id="619536at2759"/>
<sequence length="346" mass="40049">MDADHSSPSEDVRQSREMSIRVPRTRVGTELPDDSTQEKEEEDEEEEPLSPTSRLMEGIYIVVMIGFGTPLNLPLFRAGFEAQLRHYPRFRNIQTHDSMVECGKSNDATWGNKLGYIILPFRIAMHDDQIAYIREAKKMAERKRRSLEVIMTQKMTEIFLKCFGVKVYFMNCTNFEHVYISSLPCFYLHCIYPSKQATSFIVHRMLGNTTLLFSNMIGPVERIDLWGHTVTFIAPSVYGPGEGLILNYQSYSSTIKVVLSFDEEKLPDHRHLLDDFVESLRLIKDAASKLTESSKHESLYKSWMSAPQDTRTHVCDQYHCVYHVIDTSIPMWCMYLVLEYLSPEID</sequence>
<keyword evidence="2" id="KW-1133">Transmembrane helix</keyword>
<dbReference type="AlphaFoldDB" id="A0A3B6AQS8"/>
<feature type="region of interest" description="Disordered" evidence="1">
    <location>
        <begin position="1"/>
        <end position="51"/>
    </location>
</feature>
<dbReference type="Gramene" id="TraesCS2A02G057300.2">
    <property type="protein sequence ID" value="TraesCS2A02G057300.2"/>
    <property type="gene ID" value="TraesCS2A02G057300"/>
</dbReference>
<organism evidence="4">
    <name type="scientific">Triticum aestivum</name>
    <name type="common">Wheat</name>
    <dbReference type="NCBI Taxonomy" id="4565"/>
    <lineage>
        <taxon>Eukaryota</taxon>
        <taxon>Viridiplantae</taxon>
        <taxon>Streptophyta</taxon>
        <taxon>Embryophyta</taxon>
        <taxon>Tracheophyta</taxon>
        <taxon>Spermatophyta</taxon>
        <taxon>Magnoliopsida</taxon>
        <taxon>Liliopsida</taxon>
        <taxon>Poales</taxon>
        <taxon>Poaceae</taxon>
        <taxon>BOP clade</taxon>
        <taxon>Pooideae</taxon>
        <taxon>Triticodae</taxon>
        <taxon>Triticeae</taxon>
        <taxon>Triticinae</taxon>
        <taxon>Triticum</taxon>
    </lineage>
</organism>
<feature type="compositionally biased region" description="Basic and acidic residues" evidence="1">
    <location>
        <begin position="1"/>
        <end position="19"/>
    </location>
</feature>
<evidence type="ECO:0000256" key="1">
    <source>
        <dbReference type="SAM" id="MobiDB-lite"/>
    </source>
</evidence>